<dbReference type="InterPro" id="IPR007502">
    <property type="entry name" value="Helicase-assoc_dom"/>
</dbReference>
<dbReference type="Pfam" id="PF21010">
    <property type="entry name" value="HA2_C"/>
    <property type="match status" value="1"/>
</dbReference>
<dbReference type="GeneID" id="5788347"/>
<geneLocation type="nucleomorph" evidence="11"/>
<keyword evidence="2" id="KW-0507">mRNA processing</keyword>
<evidence type="ECO:0000313" key="11">
    <source>
        <dbReference type="EMBL" id="ABA27161.1"/>
    </source>
</evidence>
<evidence type="ECO:0000256" key="4">
    <source>
        <dbReference type="ARBA" id="ARBA00022801"/>
    </source>
</evidence>
<keyword evidence="11" id="KW-0542">Nucleomorph</keyword>
<dbReference type="GO" id="GO:0006397">
    <property type="term" value="P:mRNA processing"/>
    <property type="evidence" value="ECO:0007669"/>
    <property type="project" value="UniProtKB-KW"/>
</dbReference>
<feature type="domain" description="Helicase C-terminal" evidence="10">
    <location>
        <begin position="189"/>
        <end position="385"/>
    </location>
</feature>
<organism evidence="11 12">
    <name type="scientific">Bigelowiella natans</name>
    <name type="common">Pedinomonas minutissima</name>
    <name type="synonym">Chlorarachnion sp. (strain CCMP621)</name>
    <dbReference type="NCBI Taxonomy" id="227086"/>
    <lineage>
        <taxon>Eukaryota</taxon>
        <taxon>Sar</taxon>
        <taxon>Rhizaria</taxon>
        <taxon>Cercozoa</taxon>
        <taxon>Chlorarachniophyceae</taxon>
        <taxon>Bigelowiella</taxon>
    </lineage>
</organism>
<dbReference type="Gene3D" id="3.40.50.300">
    <property type="entry name" value="P-loop containing nucleotide triphosphate hydrolases"/>
    <property type="match status" value="2"/>
</dbReference>
<dbReference type="InterPro" id="IPR011709">
    <property type="entry name" value="DEAD-box_helicase_OB_fold"/>
</dbReference>
<evidence type="ECO:0000313" key="12">
    <source>
        <dbReference type="Proteomes" id="UP000243425"/>
    </source>
</evidence>
<comment type="catalytic activity">
    <reaction evidence="8">
        <text>ATP + H2O = ADP + phosphate + H(+)</text>
        <dbReference type="Rhea" id="RHEA:13065"/>
        <dbReference type="ChEBI" id="CHEBI:15377"/>
        <dbReference type="ChEBI" id="CHEBI:15378"/>
        <dbReference type="ChEBI" id="CHEBI:30616"/>
        <dbReference type="ChEBI" id="CHEBI:43474"/>
        <dbReference type="ChEBI" id="CHEBI:456216"/>
        <dbReference type="EC" id="3.6.4.13"/>
    </reaction>
</comment>
<evidence type="ECO:0000256" key="6">
    <source>
        <dbReference type="ARBA" id="ARBA00022840"/>
    </source>
</evidence>
<dbReference type="Pfam" id="PF07717">
    <property type="entry name" value="OB_NTP_bind"/>
    <property type="match status" value="1"/>
</dbReference>
<protein>
    <recommendedName>
        <fullName evidence="1">RNA helicase</fullName>
        <ecNumber evidence="1">3.6.4.13</ecNumber>
    </recommendedName>
</protein>
<dbReference type="EMBL" id="DQ158856">
    <property type="protein sequence ID" value="ABA27161.1"/>
    <property type="molecule type" value="Genomic_DNA"/>
</dbReference>
<name>Q3LWK5_BIGNA</name>
<evidence type="ECO:0000256" key="7">
    <source>
        <dbReference type="ARBA" id="ARBA00023187"/>
    </source>
</evidence>
<evidence type="ECO:0000259" key="9">
    <source>
        <dbReference type="PROSITE" id="PS51192"/>
    </source>
</evidence>
<dbReference type="SMART" id="SM00490">
    <property type="entry name" value="HELICc"/>
    <property type="match status" value="1"/>
</dbReference>
<dbReference type="CDD" id="cd18791">
    <property type="entry name" value="SF2_C_RHA"/>
    <property type="match status" value="1"/>
</dbReference>
<dbReference type="SMART" id="SM00847">
    <property type="entry name" value="HA2"/>
    <property type="match status" value="1"/>
</dbReference>
<dbReference type="InterPro" id="IPR027417">
    <property type="entry name" value="P-loop_NTPase"/>
</dbReference>
<dbReference type="PANTHER" id="PTHR18934">
    <property type="entry name" value="ATP-DEPENDENT RNA HELICASE"/>
    <property type="match status" value="1"/>
</dbReference>
<accession>Q3LWK5</accession>
<evidence type="ECO:0000256" key="8">
    <source>
        <dbReference type="ARBA" id="ARBA00047984"/>
    </source>
</evidence>
<sequence>MIHFLLNDSSLPIFEARDHILKQLKIKNVLIIIGDTGSGKSTQVPRFLLNEYIEPHSKIACTQPRRLAAMSLAKRVSQEIEKSTGSLVGFSVRFERCVSKHTKIIYLTEGILLRELASDPLLSVFTTIIIDEAHERTLFTDLLLGIFKEIIKLRKYLKVIIMSATLEVNKFFNYFWNTVSILVPGRLFEVELLYAKHAEKNYLRTSIMLIFNIQRSFFGGDILLFLTGEDDIEEFCLIMTKLLKLYKKNIRVYPLYSNLSSEYQEELFQLHKNNSKDKDVYFNVIASTNIAESSITLDGISFVIDGGFSKIKIFNPRLKIDSLLIYPISKASAHQRSGRAGRTKPGKCFRLYTENCFNFKLADQLCPEILRTNLHNMILIIKKIGIEDLVHFDFIDPPPPETIMRALELLNLLGALNSNGLLTKIGLVMSEIPIEPQSTKAIIESKKYRCCNEIISIIAMLSSNFTMRSSSTINIEKGWKSGIIHKDGDHLTILNIYHLWRSKCKSKIWASKNGMNYKLLEFVDKLRIKLINLCYRLGVKLISEFEDNRNYFSKIRKAIFSGYFLQTARKLTEKMYITDLDHHSVLIHPSCKVYKSYRCVMYNSLFFSTALFMCIVTKVNDSWMKNYYNKD</sequence>
<dbReference type="GO" id="GO:0016787">
    <property type="term" value="F:hydrolase activity"/>
    <property type="evidence" value="ECO:0007669"/>
    <property type="project" value="UniProtKB-KW"/>
</dbReference>
<evidence type="ECO:0000259" key="10">
    <source>
        <dbReference type="PROSITE" id="PS51194"/>
    </source>
</evidence>
<gene>
    <name evidence="11" type="primary">prp43-1</name>
</gene>
<dbReference type="Pfam" id="PF04408">
    <property type="entry name" value="WHD_HA2"/>
    <property type="match status" value="1"/>
</dbReference>
<dbReference type="Pfam" id="PF00270">
    <property type="entry name" value="DEAD"/>
    <property type="match status" value="1"/>
</dbReference>
<dbReference type="Pfam" id="PF00271">
    <property type="entry name" value="Helicase_C"/>
    <property type="match status" value="1"/>
</dbReference>
<dbReference type="SUPFAM" id="SSF52540">
    <property type="entry name" value="P-loop containing nucleoside triphosphate hydrolases"/>
    <property type="match status" value="1"/>
</dbReference>
<dbReference type="GO" id="GO:0005524">
    <property type="term" value="F:ATP binding"/>
    <property type="evidence" value="ECO:0007669"/>
    <property type="project" value="UniProtKB-KW"/>
</dbReference>
<evidence type="ECO:0000256" key="3">
    <source>
        <dbReference type="ARBA" id="ARBA00022741"/>
    </source>
</evidence>
<dbReference type="GO" id="GO:0003723">
    <property type="term" value="F:RNA binding"/>
    <property type="evidence" value="ECO:0007669"/>
    <property type="project" value="TreeGrafter"/>
</dbReference>
<proteinExistence type="predicted"/>
<dbReference type="GO" id="GO:0003724">
    <property type="term" value="F:RNA helicase activity"/>
    <property type="evidence" value="ECO:0007669"/>
    <property type="project" value="UniProtKB-EC"/>
</dbReference>
<dbReference type="InterPro" id="IPR001650">
    <property type="entry name" value="Helicase_C-like"/>
</dbReference>
<dbReference type="Proteomes" id="UP000243425">
    <property type="component" value="Nucleomorph 1"/>
</dbReference>
<dbReference type="AlphaFoldDB" id="Q3LWK5"/>
<evidence type="ECO:0000256" key="5">
    <source>
        <dbReference type="ARBA" id="ARBA00022806"/>
    </source>
</evidence>
<dbReference type="EC" id="3.6.4.13" evidence="1"/>
<keyword evidence="6" id="KW-0067">ATP-binding</keyword>
<dbReference type="PANTHER" id="PTHR18934:SF109">
    <property type="entry name" value="ATP-DEPENDENT RNA HELICASE DHX15 HOMOLOG"/>
    <property type="match status" value="1"/>
</dbReference>
<dbReference type="FunFam" id="3.40.50.300:FF:001922">
    <property type="entry name" value="DEAH (Asp-Glu-Ala-His) box polypeptide 29"/>
    <property type="match status" value="1"/>
</dbReference>
<dbReference type="PROSITE" id="PS51192">
    <property type="entry name" value="HELICASE_ATP_BIND_1"/>
    <property type="match status" value="1"/>
</dbReference>
<dbReference type="PROSITE" id="PS51194">
    <property type="entry name" value="HELICASE_CTER"/>
    <property type="match status" value="1"/>
</dbReference>
<dbReference type="InterPro" id="IPR011545">
    <property type="entry name" value="DEAD/DEAH_box_helicase_dom"/>
</dbReference>
<keyword evidence="3" id="KW-0547">Nucleotide-binding</keyword>
<dbReference type="GO" id="GO:0008380">
    <property type="term" value="P:RNA splicing"/>
    <property type="evidence" value="ECO:0007669"/>
    <property type="project" value="UniProtKB-KW"/>
</dbReference>
<evidence type="ECO:0000256" key="1">
    <source>
        <dbReference type="ARBA" id="ARBA00012552"/>
    </source>
</evidence>
<dbReference type="RefSeq" id="XP_001712773.1">
    <property type="nucleotide sequence ID" value="XM_001712721.1"/>
</dbReference>
<dbReference type="InterPro" id="IPR014001">
    <property type="entry name" value="Helicase_ATP-bd"/>
</dbReference>
<dbReference type="FunFam" id="1.10.10.2130:FF:000001">
    <property type="entry name" value="Pre-mRNA-splicing factor ATP-dependent RNA helicase"/>
    <property type="match status" value="1"/>
</dbReference>
<dbReference type="InterPro" id="IPR048333">
    <property type="entry name" value="HA2_WH"/>
</dbReference>
<dbReference type="CDD" id="cd17917">
    <property type="entry name" value="DEXHc_RHA-like"/>
    <property type="match status" value="1"/>
</dbReference>
<keyword evidence="7" id="KW-0508">mRNA splicing</keyword>
<dbReference type="Gene3D" id="1.20.120.1080">
    <property type="match status" value="1"/>
</dbReference>
<feature type="domain" description="Helicase ATP-binding" evidence="9">
    <location>
        <begin position="21"/>
        <end position="184"/>
    </location>
</feature>
<evidence type="ECO:0000256" key="2">
    <source>
        <dbReference type="ARBA" id="ARBA00022664"/>
    </source>
</evidence>
<keyword evidence="4" id="KW-0378">Hydrolase</keyword>
<reference evidence="11 12" key="1">
    <citation type="journal article" date="2006" name="Proc. Natl. Acad. Sci. U.S.A.">
        <title>Complete nucleotide sequence of the chlorarachniophyte nucleomorph: nature's smallest nucleus.</title>
        <authorList>
            <person name="Gilson P.R."/>
            <person name="Su V."/>
            <person name="Slamovits C.H."/>
            <person name="Reith M.E."/>
            <person name="Keeling P.J."/>
            <person name="McFadden G.I."/>
        </authorList>
    </citation>
    <scope>NUCLEOTIDE SEQUENCE [LARGE SCALE GENOMIC DNA]</scope>
    <source>
        <strain evidence="12">CCMP621</strain>
    </source>
</reference>
<dbReference type="SMART" id="SM00487">
    <property type="entry name" value="DEXDc"/>
    <property type="match status" value="1"/>
</dbReference>
<keyword evidence="5" id="KW-0347">Helicase</keyword>